<name>A0A182NBI2_9DIPT</name>
<protein>
    <submittedName>
        <fullName evidence="2">COMM domain-containing protein</fullName>
    </submittedName>
</protein>
<evidence type="ECO:0000313" key="2">
    <source>
        <dbReference type="EnsemblMetazoa" id="ADIR005010-PA"/>
    </source>
</evidence>
<dbReference type="STRING" id="7168.A0A182NBI2"/>
<dbReference type="AlphaFoldDB" id="A0A182NBI2"/>
<dbReference type="Pfam" id="PF07258">
    <property type="entry name" value="COMM_domain"/>
    <property type="match status" value="1"/>
</dbReference>
<dbReference type="EnsemblMetazoa" id="ADIR005010-RA">
    <property type="protein sequence ID" value="ADIR005010-PA"/>
    <property type="gene ID" value="ADIR005010"/>
</dbReference>
<sequence>MHDIIIKTASESDFTEAIFLLIDYMVEVPRSQRSRDRLATLLGHGSSASDELKHTLKQFDNLVRKYCIGELDEGCLRSHLSHLSPSRQDRAVEIVNLRRPEIARRLIDEVNRREGGVPLVESFDWNVSWIMGSSSLASLRKQLCTVAFDCRDADAKTQTISFEMDKKQVEEVIRQLEAVV</sequence>
<evidence type="ECO:0000313" key="3">
    <source>
        <dbReference type="Proteomes" id="UP000075884"/>
    </source>
</evidence>
<dbReference type="PROSITE" id="PS51269">
    <property type="entry name" value="COMM"/>
    <property type="match status" value="1"/>
</dbReference>
<accession>A0A182NBI2</accession>
<reference evidence="3" key="1">
    <citation type="submission" date="2013-03" db="EMBL/GenBank/DDBJ databases">
        <title>The Genome Sequence of Anopheles dirus WRAIR2.</title>
        <authorList>
            <consortium name="The Broad Institute Genomics Platform"/>
            <person name="Neafsey D.E."/>
            <person name="Walton C."/>
            <person name="Walker B."/>
            <person name="Young S.K."/>
            <person name="Zeng Q."/>
            <person name="Gargeya S."/>
            <person name="Fitzgerald M."/>
            <person name="Haas B."/>
            <person name="Abouelleil A."/>
            <person name="Allen A.W."/>
            <person name="Alvarado L."/>
            <person name="Arachchi H.M."/>
            <person name="Berlin A.M."/>
            <person name="Chapman S.B."/>
            <person name="Gainer-Dewar J."/>
            <person name="Goldberg J."/>
            <person name="Griggs A."/>
            <person name="Gujja S."/>
            <person name="Hansen M."/>
            <person name="Howarth C."/>
            <person name="Imamovic A."/>
            <person name="Ireland A."/>
            <person name="Larimer J."/>
            <person name="McCowan C."/>
            <person name="Murphy C."/>
            <person name="Pearson M."/>
            <person name="Poon T.W."/>
            <person name="Priest M."/>
            <person name="Roberts A."/>
            <person name="Saif S."/>
            <person name="Shea T."/>
            <person name="Sisk P."/>
            <person name="Sykes S."/>
            <person name="Wortman J."/>
            <person name="Nusbaum C."/>
            <person name="Birren B."/>
        </authorList>
    </citation>
    <scope>NUCLEOTIDE SEQUENCE [LARGE SCALE GENOMIC DNA]</scope>
    <source>
        <strain evidence="3">WRAIR2</strain>
    </source>
</reference>
<dbReference type="InterPro" id="IPR017920">
    <property type="entry name" value="COMM"/>
</dbReference>
<reference evidence="2" key="2">
    <citation type="submission" date="2020-05" db="UniProtKB">
        <authorList>
            <consortium name="EnsemblMetazoa"/>
        </authorList>
    </citation>
    <scope>IDENTIFICATION</scope>
    <source>
        <strain evidence="2">WRAIR2</strain>
    </source>
</reference>
<feature type="domain" description="COMM" evidence="1">
    <location>
        <begin position="119"/>
        <end position="180"/>
    </location>
</feature>
<keyword evidence="3" id="KW-1185">Reference proteome</keyword>
<proteinExistence type="predicted"/>
<dbReference type="VEuPathDB" id="VectorBase:ADIR005010"/>
<organism evidence="2 3">
    <name type="scientific">Anopheles dirus</name>
    <dbReference type="NCBI Taxonomy" id="7168"/>
    <lineage>
        <taxon>Eukaryota</taxon>
        <taxon>Metazoa</taxon>
        <taxon>Ecdysozoa</taxon>
        <taxon>Arthropoda</taxon>
        <taxon>Hexapoda</taxon>
        <taxon>Insecta</taxon>
        <taxon>Pterygota</taxon>
        <taxon>Neoptera</taxon>
        <taxon>Endopterygota</taxon>
        <taxon>Diptera</taxon>
        <taxon>Nematocera</taxon>
        <taxon>Culicoidea</taxon>
        <taxon>Culicidae</taxon>
        <taxon>Anophelinae</taxon>
        <taxon>Anopheles</taxon>
    </lineage>
</organism>
<evidence type="ECO:0000259" key="1">
    <source>
        <dbReference type="PROSITE" id="PS51269"/>
    </source>
</evidence>
<dbReference type="Proteomes" id="UP000075884">
    <property type="component" value="Unassembled WGS sequence"/>
</dbReference>